<sequence length="1411" mass="158223">MEDDDEFGELYTDVFRPIADSPPAPSPGTRPDPVVPAADDDIEGGDGDEILFGASRSSPAAELPSVPHHALAPPAAAAATAAEDYGQRDWMLGHAPPVVEAPENWDDENDGVVSRPTEVVAPMADKCEPRVLEDDEEEARVSEIPNGDGKIGDPERLRAPNGDGYPLFGGGVVENLGDPDEAPVIPGLSAEPAPSGPLIGMNIEERKPSQSEDWDSDSEDDLQIVLNDSDHGRLGVDRNDRIGIDDDDREDDLVIVTDEDQHRHVPATDEQNCGEEAMQSTGDGERKEMVDVAKIASATGSALEARIGYNTHGSHPQHHSMYKYIRPGAAPLPGGPAAGTACPPGAARPPLISGPLSGGGRGDWRPAGGRGIPNGPKGYTGFGFPAWANSSSRAFGSGLDFTLPAHKSVFDVDIESFEEKPWRHPGVDVSDFFNFGFDEDKWKDYCKQLASESLDQLRLESTMQSKIHVYESGRSEQEYDPDLPPELATAAGHHNIFANNGHKKADDGEVDFSNQGRGSSVMRAPLPTGRAIQVEGGYGERLPSIDTRPPRIRDADAVIEIVLQDSFDDPKMCNCAPEKHKSVERDDDKCFHEVKNDDRNTVSGNMRHFSHASGNRNKEMTRRALSAKEKNEVLLFPSESSAEYHQDSRTRSPVSPAKALGIHQSCRLPQGSSHRRSSNGREQSIDGIPSPSVHSNRLGDEEETQDDSTGVDRSSGKSSSVADDTVKELSVDEQCCGHDEKLTPVSIENEGEDMVSDVHIPNETSDNDKLVQTGKKQKLSSLVEQPAGHDSGHEDELQTSNSDNSRQKSGSSKDYPKQTENGDKVIQEEHSIQVGHLKRPHKEECYLRPKDDYGLDARQVMKKDYIVSKGKDDTSDSYKHPLRSRSYERKKESESSISSWQRREDNVHSRRVKDEDRRWENSDEMVSKHRSKLRVTDRNPKEEDHSKKRVEDRDWRGHNRDDVLWQRSRDDLVSRHESTDEPLIKKKRDEEYLRGKADKLSTLHGYRDEENSGRKKRARDDAIDHRRREVDTRMRDKADDHLSSNHKDDNWRYREREDRQRLKPHESAPMHREREEGRGSVRSGRAMEDKASGGSARNRDESKTIVHDSRVHQEKERRQLNDHSKRDHGREDDVQNKGRRHLSVREKYSNNDRRNSRHERMNTYKDCPPSADGKQMYRERHKENTRKSKDSEAHEQHSQGLGKRKHEDRHTAQTDKVYIRSLNEQESNNISSTDLSKDPHQIYEEPEAPQQKKQEEADPASDEENQGSRKGRSKLERWTSHKERDYDATGNTHTLSASSGVKKIEGDNVDVVQADEGAKTEFNNAGELDGKDVDGGQIVDKTVDEPDHHLDTMAKLKRRSERFKLPMPIVKETTLSKKLENEVQSSNNEAALDSEVKPERPARKRRWTGSS</sequence>
<feature type="compositionally biased region" description="Polar residues" evidence="5">
    <location>
        <begin position="1222"/>
        <end position="1234"/>
    </location>
</feature>
<feature type="compositionally biased region" description="Pro residues" evidence="5">
    <location>
        <begin position="20"/>
        <end position="34"/>
    </location>
</feature>
<dbReference type="InterPro" id="IPR044976">
    <property type="entry name" value="FIPS5/FIPS3-like"/>
</dbReference>
<dbReference type="InterPro" id="IPR007854">
    <property type="entry name" value="Fip1_dom"/>
</dbReference>
<dbReference type="GO" id="GO:0006397">
    <property type="term" value="P:mRNA processing"/>
    <property type="evidence" value="ECO:0007669"/>
    <property type="project" value="UniProtKB-KW"/>
</dbReference>
<reference evidence="7" key="1">
    <citation type="submission" date="2021-03" db="EMBL/GenBank/DDBJ databases">
        <authorList>
            <consortium name="Genoscope - CEA"/>
            <person name="William W."/>
        </authorList>
    </citation>
    <scope>NUCLEOTIDE SEQUENCE</scope>
    <source>
        <strain evidence="7">Doubled-haploid Pahang</strain>
    </source>
</reference>
<comment type="similarity">
    <text evidence="2">Belongs to the FIP1 family.</text>
</comment>
<feature type="compositionally biased region" description="Basic residues" evidence="5">
    <location>
        <begin position="1402"/>
        <end position="1411"/>
    </location>
</feature>
<accession>A0A8D7A623</accession>
<feature type="compositionally biased region" description="Basic and acidic residues" evidence="5">
    <location>
        <begin position="616"/>
        <end position="632"/>
    </location>
</feature>
<feature type="compositionally biased region" description="Basic and acidic residues" evidence="5">
    <location>
        <begin position="814"/>
        <end position="831"/>
    </location>
</feature>
<gene>
    <name evidence="7" type="ORF">GSMUA_119710.1</name>
</gene>
<feature type="compositionally biased region" description="Acidic residues" evidence="5">
    <location>
        <begin position="38"/>
        <end position="49"/>
    </location>
</feature>
<feature type="compositionally biased region" description="Polar residues" evidence="5">
    <location>
        <begin position="1289"/>
        <end position="1299"/>
    </location>
</feature>
<dbReference type="PANTHER" id="PTHR36884">
    <property type="entry name" value="FIP1[III]-LIKE PROTEIN"/>
    <property type="match status" value="1"/>
</dbReference>
<evidence type="ECO:0000256" key="2">
    <source>
        <dbReference type="ARBA" id="ARBA00007459"/>
    </source>
</evidence>
<feature type="compositionally biased region" description="Basic and acidic residues" evidence="5">
    <location>
        <begin position="1143"/>
        <end position="1163"/>
    </location>
</feature>
<dbReference type="EMBL" id="HG996469">
    <property type="protein sequence ID" value="CAG1842176.1"/>
    <property type="molecule type" value="Genomic_DNA"/>
</dbReference>
<feature type="compositionally biased region" description="Basic and acidic residues" evidence="5">
    <location>
        <begin position="1273"/>
        <end position="1287"/>
    </location>
</feature>
<protein>
    <submittedName>
        <fullName evidence="7">(wild Malaysian banana) hypothetical protein</fullName>
    </submittedName>
</protein>
<feature type="compositionally biased region" description="Basic and acidic residues" evidence="5">
    <location>
        <begin position="934"/>
        <end position="1136"/>
    </location>
</feature>
<feature type="compositionally biased region" description="Polar residues" evidence="5">
    <location>
        <begin position="707"/>
        <end position="722"/>
    </location>
</feature>
<feature type="compositionally biased region" description="Basic and acidic residues" evidence="5">
    <location>
        <begin position="724"/>
        <end position="742"/>
    </location>
</feature>
<feature type="compositionally biased region" description="Polar residues" evidence="5">
    <location>
        <begin position="798"/>
        <end position="812"/>
    </location>
</feature>
<evidence type="ECO:0000259" key="6">
    <source>
        <dbReference type="Pfam" id="PF05182"/>
    </source>
</evidence>
<feature type="compositionally biased region" description="Basic and acidic residues" evidence="5">
    <location>
        <begin position="841"/>
        <end position="894"/>
    </location>
</feature>
<dbReference type="PANTHER" id="PTHR36884:SF1">
    <property type="entry name" value="FIP1[V]-LIKE PROTEIN"/>
    <property type="match status" value="1"/>
</dbReference>
<evidence type="ECO:0000256" key="5">
    <source>
        <dbReference type="SAM" id="MobiDB-lite"/>
    </source>
</evidence>
<name>A0A8D7A623_MUSAM</name>
<feature type="region of interest" description="Disordered" evidence="5">
    <location>
        <begin position="498"/>
        <end position="523"/>
    </location>
</feature>
<comment type="subcellular location">
    <subcellularLocation>
        <location evidence="1">Nucleus</location>
    </subcellularLocation>
</comment>
<organism evidence="7">
    <name type="scientific">Musa acuminata subsp. malaccensis</name>
    <name type="common">Wild banana</name>
    <name type="synonym">Musa malaccensis</name>
    <dbReference type="NCBI Taxonomy" id="214687"/>
    <lineage>
        <taxon>Eukaryota</taxon>
        <taxon>Viridiplantae</taxon>
        <taxon>Streptophyta</taxon>
        <taxon>Embryophyta</taxon>
        <taxon>Tracheophyta</taxon>
        <taxon>Spermatophyta</taxon>
        <taxon>Magnoliopsida</taxon>
        <taxon>Liliopsida</taxon>
        <taxon>Zingiberales</taxon>
        <taxon>Musaceae</taxon>
        <taxon>Musa</taxon>
    </lineage>
</organism>
<dbReference type="Pfam" id="PF05182">
    <property type="entry name" value="Fip1"/>
    <property type="match status" value="1"/>
</dbReference>
<evidence type="ECO:0000313" key="7">
    <source>
        <dbReference type="EMBL" id="CAG1842176.1"/>
    </source>
</evidence>
<evidence type="ECO:0000256" key="1">
    <source>
        <dbReference type="ARBA" id="ARBA00004123"/>
    </source>
</evidence>
<feature type="region of interest" description="Disordered" evidence="5">
    <location>
        <begin position="1376"/>
        <end position="1411"/>
    </location>
</feature>
<feature type="compositionally biased region" description="Basic and acidic residues" evidence="5">
    <location>
        <begin position="901"/>
        <end position="927"/>
    </location>
</feature>
<feature type="region of interest" description="Disordered" evidence="5">
    <location>
        <begin position="266"/>
        <end position="286"/>
    </location>
</feature>
<feature type="compositionally biased region" description="Low complexity" evidence="5">
    <location>
        <begin position="70"/>
        <end position="82"/>
    </location>
</feature>
<keyword evidence="4" id="KW-0539">Nucleus</keyword>
<dbReference type="GO" id="GO:0005634">
    <property type="term" value="C:nucleus"/>
    <property type="evidence" value="ECO:0007669"/>
    <property type="project" value="UniProtKB-SubCell"/>
</dbReference>
<feature type="compositionally biased region" description="Basic and acidic residues" evidence="5">
    <location>
        <begin position="1175"/>
        <end position="1197"/>
    </location>
</feature>
<proteinExistence type="inferred from homology"/>
<evidence type="ECO:0000256" key="3">
    <source>
        <dbReference type="ARBA" id="ARBA00022664"/>
    </source>
</evidence>
<feature type="domain" description="Pre-mRNA polyadenylation factor Fip1" evidence="6">
    <location>
        <begin position="411"/>
        <end position="449"/>
    </location>
</feature>
<keyword evidence="3" id="KW-0507">mRNA processing</keyword>
<evidence type="ECO:0000256" key="4">
    <source>
        <dbReference type="ARBA" id="ARBA00023242"/>
    </source>
</evidence>
<feature type="region of interest" description="Disordered" evidence="5">
    <location>
        <begin position="15"/>
        <end position="219"/>
    </location>
</feature>
<feature type="region of interest" description="Disordered" evidence="5">
    <location>
        <begin position="596"/>
        <end position="1307"/>
    </location>
</feature>